<dbReference type="EMBL" id="BNJF01000001">
    <property type="protein sequence ID" value="GHO43130.1"/>
    <property type="molecule type" value="Genomic_DNA"/>
</dbReference>
<evidence type="ECO:0000313" key="11">
    <source>
        <dbReference type="Proteomes" id="UP000612362"/>
    </source>
</evidence>
<evidence type="ECO:0000256" key="7">
    <source>
        <dbReference type="SAM" id="MobiDB-lite"/>
    </source>
</evidence>
<dbReference type="RefSeq" id="WP_220192617.1">
    <property type="nucleotide sequence ID" value="NZ_BNJF01000001.1"/>
</dbReference>
<protein>
    <submittedName>
        <fullName evidence="10">UDP-phosphate galactose phosphotransferase</fullName>
    </submittedName>
</protein>
<dbReference type="SUPFAM" id="SSF51735">
    <property type="entry name" value="NAD(P)-binding Rossmann-fold domains"/>
    <property type="match status" value="1"/>
</dbReference>
<evidence type="ECO:0000256" key="1">
    <source>
        <dbReference type="ARBA" id="ARBA00004141"/>
    </source>
</evidence>
<dbReference type="PANTHER" id="PTHR30576:SF10">
    <property type="entry name" value="SLL5057 PROTEIN"/>
    <property type="match status" value="1"/>
</dbReference>
<comment type="caution">
    <text evidence="10">The sequence shown here is derived from an EMBL/GenBank/DDBJ whole genome shotgun (WGS) entry which is preliminary data.</text>
</comment>
<dbReference type="Proteomes" id="UP000612362">
    <property type="component" value="Unassembled WGS sequence"/>
</dbReference>
<keyword evidence="6 8" id="KW-0472">Membrane</keyword>
<feature type="transmembrane region" description="Helical" evidence="8">
    <location>
        <begin position="142"/>
        <end position="162"/>
    </location>
</feature>
<feature type="transmembrane region" description="Helical" evidence="8">
    <location>
        <begin position="174"/>
        <end position="191"/>
    </location>
</feature>
<evidence type="ECO:0000256" key="2">
    <source>
        <dbReference type="ARBA" id="ARBA00006464"/>
    </source>
</evidence>
<dbReference type="NCBIfam" id="TIGR03025">
    <property type="entry name" value="EPS_sugtrans"/>
    <property type="match status" value="1"/>
</dbReference>
<keyword evidence="3" id="KW-0808">Transferase</keyword>
<proteinExistence type="inferred from homology"/>
<comment type="subcellular location">
    <subcellularLocation>
        <location evidence="1">Membrane</location>
        <topology evidence="1">Multi-pass membrane protein</topology>
    </subcellularLocation>
</comment>
<evidence type="ECO:0000256" key="5">
    <source>
        <dbReference type="ARBA" id="ARBA00022989"/>
    </source>
</evidence>
<feature type="transmembrane region" description="Helical" evidence="8">
    <location>
        <begin position="340"/>
        <end position="364"/>
    </location>
</feature>
<feature type="compositionally biased region" description="Basic and acidic residues" evidence="7">
    <location>
        <begin position="1"/>
        <end position="10"/>
    </location>
</feature>
<reference evidence="10" key="1">
    <citation type="submission" date="2020-10" db="EMBL/GenBank/DDBJ databases">
        <title>Taxonomic study of unclassified bacteria belonging to the class Ktedonobacteria.</title>
        <authorList>
            <person name="Yabe S."/>
            <person name="Wang C.M."/>
            <person name="Zheng Y."/>
            <person name="Sakai Y."/>
            <person name="Cavaletti L."/>
            <person name="Monciardini P."/>
            <person name="Donadio S."/>
        </authorList>
    </citation>
    <scope>NUCLEOTIDE SEQUENCE</scope>
    <source>
        <strain evidence="10">SOSP1-1</strain>
    </source>
</reference>
<feature type="domain" description="Bacterial sugar transferase" evidence="9">
    <location>
        <begin position="339"/>
        <end position="525"/>
    </location>
</feature>
<dbReference type="InterPro" id="IPR036291">
    <property type="entry name" value="NAD(P)-bd_dom_sf"/>
</dbReference>
<sequence>MNIDTSRTELSRTQNAPQPTFSGATGATGPITKAISRRRTHRQQWRIFECIAMLILDAWLTHVSFQLAYSLRAAFEEPHSFLSNVLFGVRSTLLINDTVYYGLPKVDTYVGLEIAIILGLLSIFTIRGLYRLRLTGTWFRQTQIIIGSATVGLACLITYYFAFQPPATSRLMFIFAWLVTILVLVIGRLLVSAGMSMLYRMGLGETRLLVVGSGRLGKMVMQHIVASPNLGYSIVGFLHDMTEPPSDFGRFKMLGTIDDIGMVIRSMQIDEVIIALPSNLHQQAVRSVKLCERLGTSFKLIPDLYELSLSRIDMEAIEGIPLIGIRQASLNTAQRFVTRLVDLIGSAFVLLVGSPIWLCVALAVKISSPGPIIFKQERVGLNEKHFNMYKFRSMYRDAEQRKAALIAQNEAAGPLFKMKFDPRITPIGRFIRKTSIDEIPQFFNVLRGEMSLVGARPPVPAEVAMYEDWQKGRFAMKPGLTGLWQVRGRSNLSFDEGVLMDLYYIENFSLRLYFQILLSTIPAVLLRRGAY</sequence>
<dbReference type="Gene3D" id="3.40.50.720">
    <property type="entry name" value="NAD(P)-binding Rossmann-like Domain"/>
    <property type="match status" value="1"/>
</dbReference>
<evidence type="ECO:0000259" key="9">
    <source>
        <dbReference type="Pfam" id="PF02397"/>
    </source>
</evidence>
<dbReference type="Pfam" id="PF02397">
    <property type="entry name" value="Bac_transf"/>
    <property type="match status" value="1"/>
</dbReference>
<keyword evidence="11" id="KW-1185">Reference proteome</keyword>
<comment type="similarity">
    <text evidence="2">Belongs to the bacterial sugar transferase family.</text>
</comment>
<accession>A0A8J3MSA3</accession>
<feature type="compositionally biased region" description="Polar residues" evidence="7">
    <location>
        <begin position="11"/>
        <end position="25"/>
    </location>
</feature>
<dbReference type="Pfam" id="PF13727">
    <property type="entry name" value="CoA_binding_3"/>
    <property type="match status" value="1"/>
</dbReference>
<keyword evidence="5 8" id="KW-1133">Transmembrane helix</keyword>
<dbReference type="InterPro" id="IPR003362">
    <property type="entry name" value="Bact_transf"/>
</dbReference>
<evidence type="ECO:0000313" key="10">
    <source>
        <dbReference type="EMBL" id="GHO43130.1"/>
    </source>
</evidence>
<dbReference type="AlphaFoldDB" id="A0A8J3MSA3"/>
<keyword evidence="4 8" id="KW-0812">Transmembrane</keyword>
<dbReference type="GO" id="GO:0016020">
    <property type="term" value="C:membrane"/>
    <property type="evidence" value="ECO:0007669"/>
    <property type="project" value="UniProtKB-SubCell"/>
</dbReference>
<dbReference type="InterPro" id="IPR017475">
    <property type="entry name" value="EPS_sugar_tfrase"/>
</dbReference>
<feature type="region of interest" description="Disordered" evidence="7">
    <location>
        <begin position="1"/>
        <end position="29"/>
    </location>
</feature>
<feature type="transmembrane region" description="Helical" evidence="8">
    <location>
        <begin position="109"/>
        <end position="130"/>
    </location>
</feature>
<gene>
    <name evidence="10" type="ORF">KSX_12930</name>
</gene>
<evidence type="ECO:0000256" key="4">
    <source>
        <dbReference type="ARBA" id="ARBA00022692"/>
    </source>
</evidence>
<feature type="transmembrane region" description="Helical" evidence="8">
    <location>
        <begin position="47"/>
        <end position="69"/>
    </location>
</feature>
<dbReference type="PANTHER" id="PTHR30576">
    <property type="entry name" value="COLANIC BIOSYNTHESIS UDP-GLUCOSE LIPID CARRIER TRANSFERASE"/>
    <property type="match status" value="1"/>
</dbReference>
<evidence type="ECO:0000256" key="8">
    <source>
        <dbReference type="SAM" id="Phobius"/>
    </source>
</evidence>
<evidence type="ECO:0000256" key="3">
    <source>
        <dbReference type="ARBA" id="ARBA00022679"/>
    </source>
</evidence>
<name>A0A8J3MSA3_9CHLR</name>
<evidence type="ECO:0000256" key="6">
    <source>
        <dbReference type="ARBA" id="ARBA00023136"/>
    </source>
</evidence>
<organism evidence="10 11">
    <name type="scientific">Ktedonospora formicarum</name>
    <dbReference type="NCBI Taxonomy" id="2778364"/>
    <lineage>
        <taxon>Bacteria</taxon>
        <taxon>Bacillati</taxon>
        <taxon>Chloroflexota</taxon>
        <taxon>Ktedonobacteria</taxon>
        <taxon>Ktedonobacterales</taxon>
        <taxon>Ktedonobacteraceae</taxon>
        <taxon>Ktedonospora</taxon>
    </lineage>
</organism>
<dbReference type="GO" id="GO:0016780">
    <property type="term" value="F:phosphotransferase activity, for other substituted phosphate groups"/>
    <property type="evidence" value="ECO:0007669"/>
    <property type="project" value="TreeGrafter"/>
</dbReference>